<evidence type="ECO:0000313" key="2">
    <source>
        <dbReference type="EMBL" id="TDL29466.1"/>
    </source>
</evidence>
<evidence type="ECO:0000256" key="1">
    <source>
        <dbReference type="SAM" id="MobiDB-lite"/>
    </source>
</evidence>
<feature type="compositionally biased region" description="Low complexity" evidence="1">
    <location>
        <begin position="176"/>
        <end position="186"/>
    </location>
</feature>
<dbReference type="AlphaFoldDB" id="A0A4R5XGF6"/>
<feature type="compositionally biased region" description="Low complexity" evidence="1">
    <location>
        <begin position="74"/>
        <end position="85"/>
    </location>
</feature>
<dbReference type="OrthoDB" id="3267789at2759"/>
<feature type="compositionally biased region" description="Low complexity" evidence="1">
    <location>
        <begin position="404"/>
        <end position="417"/>
    </location>
</feature>
<organism evidence="2 3">
    <name type="scientific">Rickenella mellea</name>
    <dbReference type="NCBI Taxonomy" id="50990"/>
    <lineage>
        <taxon>Eukaryota</taxon>
        <taxon>Fungi</taxon>
        <taxon>Dikarya</taxon>
        <taxon>Basidiomycota</taxon>
        <taxon>Agaricomycotina</taxon>
        <taxon>Agaricomycetes</taxon>
        <taxon>Hymenochaetales</taxon>
        <taxon>Rickenellaceae</taxon>
        <taxon>Rickenella</taxon>
    </lineage>
</organism>
<gene>
    <name evidence="2" type="ORF">BD410DRAFT_779868</name>
</gene>
<feature type="region of interest" description="Disordered" evidence="1">
    <location>
        <begin position="294"/>
        <end position="639"/>
    </location>
</feature>
<feature type="compositionally biased region" description="Basic and acidic residues" evidence="1">
    <location>
        <begin position="607"/>
        <end position="617"/>
    </location>
</feature>
<feature type="compositionally biased region" description="Polar residues" evidence="1">
    <location>
        <begin position="360"/>
        <end position="375"/>
    </location>
</feature>
<feature type="compositionally biased region" description="Polar residues" evidence="1">
    <location>
        <begin position="307"/>
        <end position="318"/>
    </location>
</feature>
<dbReference type="VEuPathDB" id="FungiDB:BD410DRAFT_779868"/>
<proteinExistence type="predicted"/>
<dbReference type="Proteomes" id="UP000294933">
    <property type="component" value="Unassembled WGS sequence"/>
</dbReference>
<evidence type="ECO:0000313" key="3">
    <source>
        <dbReference type="Proteomes" id="UP000294933"/>
    </source>
</evidence>
<protein>
    <submittedName>
        <fullName evidence="2">Uncharacterized protein</fullName>
    </submittedName>
</protein>
<feature type="compositionally biased region" description="Low complexity" evidence="1">
    <location>
        <begin position="501"/>
        <end position="510"/>
    </location>
</feature>
<dbReference type="EMBL" id="ML170156">
    <property type="protein sequence ID" value="TDL29466.1"/>
    <property type="molecule type" value="Genomic_DNA"/>
</dbReference>
<feature type="region of interest" description="Disordered" evidence="1">
    <location>
        <begin position="267"/>
        <end position="286"/>
    </location>
</feature>
<reference evidence="2 3" key="1">
    <citation type="submission" date="2018-06" db="EMBL/GenBank/DDBJ databases">
        <title>A transcriptomic atlas of mushroom development highlights an independent origin of complex multicellularity.</title>
        <authorList>
            <consortium name="DOE Joint Genome Institute"/>
            <person name="Krizsan K."/>
            <person name="Almasi E."/>
            <person name="Merenyi Z."/>
            <person name="Sahu N."/>
            <person name="Viragh M."/>
            <person name="Koszo T."/>
            <person name="Mondo S."/>
            <person name="Kiss B."/>
            <person name="Balint B."/>
            <person name="Kues U."/>
            <person name="Barry K."/>
            <person name="Hegedus J.C."/>
            <person name="Henrissat B."/>
            <person name="Johnson J."/>
            <person name="Lipzen A."/>
            <person name="Ohm R."/>
            <person name="Nagy I."/>
            <person name="Pangilinan J."/>
            <person name="Yan J."/>
            <person name="Xiong Y."/>
            <person name="Grigoriev I.V."/>
            <person name="Hibbett D.S."/>
            <person name="Nagy L.G."/>
        </authorList>
    </citation>
    <scope>NUCLEOTIDE SEQUENCE [LARGE SCALE GENOMIC DNA]</scope>
    <source>
        <strain evidence="2 3">SZMC22713</strain>
    </source>
</reference>
<sequence length="673" mass="71189">MSNNSPKGLNASMWAPSSSEQAPTEPRTWTRGKEPESTFRGAPRGRGRGRGGGPTWRGRGAAPALGRRGDAVLSSSKNSTVQSTSRDLPSSQRAKAPAALDLSKSGQATSESQSKPNFPAGKASSRRPSRKVPALNIEPSSPVTNAPVSPTRSTGRRRRSKQASGNTSSTILIRTPSSEAESVSAPSLMQSPIALKGATPHMTTIARSVPGSPALDKRQDIESLVEHVRALAMENNRPTTPGSHIDWAGDDDDSLPDLDDWGVKANDKVGIPEANGGGIDDLTPKAEQPVPMLSENKIEKAEVKIQPSVSAHHTTTLEPVSPLSPAMKGREGERNRGRGRNAGKEKASNGSAREAVKLSLPSSTKVSPGSASQKATIHAQARAPQPLLSNARRDDVPHLHRPPKSASLGPGSAASSKTEFSDVLDRPGIEPPRSPSKLPYHPSLPPKPMTSLYQSAVTPEKGNSAATANPTAVESSWRNSSNPNGTAVQIGQSSSSEADENNTSINTISISPPPPAVIKSASTEDLHDEQLSTPSIQADQLDESVGMAEKETVDSKSQTPEVEEPPLITVSHSQSSSDLRRTHNRSHTVADPSRVPPSMPIPRKPRDRFPFQHHDRTQSLPQGGPGTPGRSRTPHATRPIISIDAIHRISKSLGADARVPAKREAPLTGQTGQ</sequence>
<feature type="region of interest" description="Disordered" evidence="1">
    <location>
        <begin position="1"/>
        <end position="186"/>
    </location>
</feature>
<feature type="compositionally biased region" description="Polar residues" evidence="1">
    <location>
        <begin position="104"/>
        <end position="116"/>
    </location>
</feature>
<name>A0A4R5XGF6_9AGAM</name>
<feature type="compositionally biased region" description="Polar residues" evidence="1">
    <location>
        <begin position="464"/>
        <end position="496"/>
    </location>
</feature>
<feature type="region of interest" description="Disordered" evidence="1">
    <location>
        <begin position="652"/>
        <end position="673"/>
    </location>
</feature>
<feature type="region of interest" description="Disordered" evidence="1">
    <location>
        <begin position="233"/>
        <end position="261"/>
    </location>
</feature>
<dbReference type="STRING" id="50990.A0A4R5XGF6"/>
<feature type="compositionally biased region" description="Basic and acidic residues" evidence="1">
    <location>
        <begin position="419"/>
        <end position="428"/>
    </location>
</feature>
<feature type="compositionally biased region" description="Low complexity" evidence="1">
    <location>
        <begin position="56"/>
        <end position="66"/>
    </location>
</feature>
<keyword evidence="3" id="KW-1185">Reference proteome</keyword>
<accession>A0A4R5XGF6</accession>
<feature type="compositionally biased region" description="Basic and acidic residues" evidence="1">
    <location>
        <begin position="328"/>
        <end position="347"/>
    </location>
</feature>
<feature type="compositionally biased region" description="Acidic residues" evidence="1">
    <location>
        <begin position="248"/>
        <end position="260"/>
    </location>
</feature>
<feature type="compositionally biased region" description="Polar residues" evidence="1">
    <location>
        <begin position="138"/>
        <end position="150"/>
    </location>
</feature>
<feature type="compositionally biased region" description="Polar residues" evidence="1">
    <location>
        <begin position="162"/>
        <end position="172"/>
    </location>
</feature>